<proteinExistence type="predicted"/>
<dbReference type="SUPFAM" id="SSF55729">
    <property type="entry name" value="Acyl-CoA N-acyltransferases (Nat)"/>
    <property type="match status" value="1"/>
</dbReference>
<evidence type="ECO:0000313" key="5">
    <source>
        <dbReference type="Proteomes" id="UP000263957"/>
    </source>
</evidence>
<dbReference type="EMBL" id="DMBR01000414">
    <property type="protein sequence ID" value="HAE95624.1"/>
    <property type="molecule type" value="Genomic_DNA"/>
</dbReference>
<gene>
    <name evidence="2" type="ORF">DCG65_13800</name>
    <name evidence="3" type="ORF">DD728_08240</name>
</gene>
<dbReference type="PROSITE" id="PS51186">
    <property type="entry name" value="GNAT"/>
    <property type="match status" value="1"/>
</dbReference>
<dbReference type="InterPro" id="IPR000182">
    <property type="entry name" value="GNAT_dom"/>
</dbReference>
<reference evidence="4 5" key="1">
    <citation type="journal article" date="2018" name="Nat. Biotechnol.">
        <title>A standardized bacterial taxonomy based on genome phylogeny substantially revises the tree of life.</title>
        <authorList>
            <person name="Parks D.H."/>
            <person name="Chuvochina M."/>
            <person name="Waite D.W."/>
            <person name="Rinke C."/>
            <person name="Skarshewski A."/>
            <person name="Chaumeil P.A."/>
            <person name="Hugenholtz P."/>
        </authorList>
    </citation>
    <scope>NUCLEOTIDE SEQUENCE [LARGE SCALE GENOMIC DNA]</scope>
    <source>
        <strain evidence="3">UBA10378</strain>
        <strain evidence="2">UBA8557</strain>
    </source>
</reference>
<dbReference type="Gene3D" id="3.40.630.30">
    <property type="match status" value="1"/>
</dbReference>
<comment type="caution">
    <text evidence="3">The sequence shown here is derived from an EMBL/GenBank/DDBJ whole genome shotgun (WGS) entry which is preliminary data.</text>
</comment>
<dbReference type="Proteomes" id="UP000263957">
    <property type="component" value="Unassembled WGS sequence"/>
</dbReference>
<evidence type="ECO:0000313" key="2">
    <source>
        <dbReference type="EMBL" id="HAE95624.1"/>
    </source>
</evidence>
<dbReference type="AlphaFoldDB" id="A0A356W5C5"/>
<dbReference type="PANTHER" id="PTHR43610">
    <property type="entry name" value="BLL6696 PROTEIN"/>
    <property type="match status" value="1"/>
</dbReference>
<dbReference type="EMBL" id="DOGS01000168">
    <property type="protein sequence ID" value="HBQ48860.1"/>
    <property type="molecule type" value="Genomic_DNA"/>
</dbReference>
<dbReference type="Pfam" id="PF13302">
    <property type="entry name" value="Acetyltransf_3"/>
    <property type="match status" value="1"/>
</dbReference>
<accession>A0A356W5C5</accession>
<dbReference type="Proteomes" id="UP000259173">
    <property type="component" value="Unassembled WGS sequence"/>
</dbReference>
<name>A0A356W5C5_9PROT</name>
<sequence length="202" mass="22298">MLLIEPVTLQNEFVRLVPFEIGGHAEALRDMAERSGQRLATWPFFNPPGDWISDWVKSIRKRTEAGTLVPFAVLASDGRFVGMSAYLNPDAASRNVEIGMTIYAPEFQGGATNPACKHLLLSHAFGQGAIRVYFNVDERNLRSRAAVMKLGATQEGVLRDNRILPDGFVRTTVVFSVLAREWPAVKAGLEARLSAFEDVNHG</sequence>
<feature type="domain" description="N-acetyltransferase" evidence="1">
    <location>
        <begin position="26"/>
        <end position="180"/>
    </location>
</feature>
<protein>
    <submittedName>
        <fullName evidence="3">N-acetyltransferase</fullName>
    </submittedName>
</protein>
<dbReference type="GO" id="GO:0016747">
    <property type="term" value="F:acyltransferase activity, transferring groups other than amino-acyl groups"/>
    <property type="evidence" value="ECO:0007669"/>
    <property type="project" value="InterPro"/>
</dbReference>
<evidence type="ECO:0000259" key="1">
    <source>
        <dbReference type="PROSITE" id="PS51186"/>
    </source>
</evidence>
<evidence type="ECO:0000313" key="3">
    <source>
        <dbReference type="EMBL" id="HBQ48860.1"/>
    </source>
</evidence>
<dbReference type="PANTHER" id="PTHR43610:SF1">
    <property type="entry name" value="N-ACETYLTRANSFERASE DOMAIN-CONTAINING PROTEIN"/>
    <property type="match status" value="1"/>
</dbReference>
<evidence type="ECO:0000313" key="4">
    <source>
        <dbReference type="Proteomes" id="UP000259173"/>
    </source>
</evidence>
<dbReference type="InterPro" id="IPR016181">
    <property type="entry name" value="Acyl_CoA_acyltransferase"/>
</dbReference>
<keyword evidence="3" id="KW-0808">Transferase</keyword>
<organism evidence="3 5">
    <name type="scientific">Hyphomonas atlantica</name>
    <dbReference type="NCBI Taxonomy" id="1280948"/>
    <lineage>
        <taxon>Bacteria</taxon>
        <taxon>Pseudomonadati</taxon>
        <taxon>Pseudomonadota</taxon>
        <taxon>Alphaproteobacteria</taxon>
        <taxon>Hyphomonadales</taxon>
        <taxon>Hyphomonadaceae</taxon>
        <taxon>Hyphomonas</taxon>
    </lineage>
</organism>